<accession>A0ACD5AV86</accession>
<name>A0ACD5AV86_9ACTN</name>
<sequence>MLQGAPEALRDTYEEERLPIAADVLNLSFELIAKRVRGAVPGEGQGSDTLQLKVRYPVSSLNGSARSEHAHLQAGDRAPD</sequence>
<evidence type="ECO:0000313" key="2">
    <source>
        <dbReference type="Proteomes" id="UP001432251"/>
    </source>
</evidence>
<organism evidence="1 2">
    <name type="scientific">Streptomyces citrinus</name>
    <dbReference type="NCBI Taxonomy" id="3118173"/>
    <lineage>
        <taxon>Bacteria</taxon>
        <taxon>Bacillati</taxon>
        <taxon>Actinomycetota</taxon>
        <taxon>Actinomycetes</taxon>
        <taxon>Kitasatosporales</taxon>
        <taxon>Streptomycetaceae</taxon>
        <taxon>Streptomyces</taxon>
    </lineage>
</organism>
<reference evidence="1" key="1">
    <citation type="journal article" date="2025" name="Int. J. Syst. Evol. Microbiol.">
        <title>Streptomyces citrinus sp. nov., with yellow diffusible pigment.</title>
        <authorList>
            <person name="He Y."/>
            <person name="Yang E."/>
            <person name="Xu J."/>
            <person name="Sun Y."/>
            <person name="Sun L."/>
        </authorList>
    </citation>
    <scope>NUCLEOTIDE SEQUENCE</scope>
    <source>
        <strain evidence="1">Q6</strain>
    </source>
</reference>
<keyword evidence="1" id="KW-0614">Plasmid</keyword>
<dbReference type="EMBL" id="CP146023">
    <property type="protein sequence ID" value="WWQ69388.1"/>
    <property type="molecule type" value="Genomic_DNA"/>
</dbReference>
<geneLocation type="plasmid" evidence="1 2">
    <name>p1</name>
</geneLocation>
<evidence type="ECO:0000313" key="1">
    <source>
        <dbReference type="EMBL" id="WWQ69388.1"/>
    </source>
</evidence>
<proteinExistence type="predicted"/>
<dbReference type="Proteomes" id="UP001432251">
    <property type="component" value="Plasmid p1"/>
</dbReference>
<protein>
    <submittedName>
        <fullName evidence="1">Uncharacterized protein</fullName>
    </submittedName>
</protein>
<gene>
    <name evidence="1" type="ORF">V2W30_40110</name>
</gene>
<keyword evidence="2" id="KW-1185">Reference proteome</keyword>